<keyword evidence="2" id="KW-1185">Reference proteome</keyword>
<protein>
    <submittedName>
        <fullName evidence="1">Type I phosphodiesterase / nucleotide pyrophosphatase</fullName>
    </submittedName>
</protein>
<dbReference type="SUPFAM" id="SSF53649">
    <property type="entry name" value="Alkaline phosphatase-like"/>
    <property type="match status" value="1"/>
</dbReference>
<dbReference type="InterPro" id="IPR017850">
    <property type="entry name" value="Alkaline_phosphatase_core_sf"/>
</dbReference>
<dbReference type="AlphaFoldDB" id="A0A1G9NHN1"/>
<dbReference type="PANTHER" id="PTHR10151">
    <property type="entry name" value="ECTONUCLEOTIDE PYROPHOSPHATASE/PHOSPHODIESTERASE"/>
    <property type="match status" value="1"/>
</dbReference>
<proteinExistence type="predicted"/>
<accession>A0A1G9NHN1</accession>
<evidence type="ECO:0000313" key="2">
    <source>
        <dbReference type="Proteomes" id="UP000198510"/>
    </source>
</evidence>
<dbReference type="STRING" id="1075417.SAMN05421823_108286"/>
<evidence type="ECO:0000313" key="1">
    <source>
        <dbReference type="EMBL" id="SDL85537.1"/>
    </source>
</evidence>
<dbReference type="Gene3D" id="3.40.720.10">
    <property type="entry name" value="Alkaline Phosphatase, subunit A"/>
    <property type="match status" value="1"/>
</dbReference>
<name>A0A1G9NHN1_9BACT</name>
<gene>
    <name evidence="1" type="ORF">SAMN05421823_108286</name>
</gene>
<organism evidence="1 2">
    <name type="scientific">Catalinimonas alkaloidigena</name>
    <dbReference type="NCBI Taxonomy" id="1075417"/>
    <lineage>
        <taxon>Bacteria</taxon>
        <taxon>Pseudomonadati</taxon>
        <taxon>Bacteroidota</taxon>
        <taxon>Cytophagia</taxon>
        <taxon>Cytophagales</taxon>
        <taxon>Catalimonadaceae</taxon>
        <taxon>Catalinimonas</taxon>
    </lineage>
</organism>
<reference evidence="1 2" key="1">
    <citation type="submission" date="2016-10" db="EMBL/GenBank/DDBJ databases">
        <authorList>
            <person name="de Groot N.N."/>
        </authorList>
    </citation>
    <scope>NUCLEOTIDE SEQUENCE [LARGE SCALE GENOMIC DNA]</scope>
    <source>
        <strain evidence="1 2">DSM 25186</strain>
    </source>
</reference>
<dbReference type="OrthoDB" id="279982at2"/>
<dbReference type="PANTHER" id="PTHR10151:SF120">
    <property type="entry name" value="BIS(5'-ADENOSYL)-TRIPHOSPHATASE"/>
    <property type="match status" value="1"/>
</dbReference>
<dbReference type="EMBL" id="FNFO01000008">
    <property type="protein sequence ID" value="SDL85537.1"/>
    <property type="molecule type" value="Genomic_DNA"/>
</dbReference>
<dbReference type="Proteomes" id="UP000198510">
    <property type="component" value="Unassembled WGS sequence"/>
</dbReference>
<dbReference type="CDD" id="cd00016">
    <property type="entry name" value="ALP_like"/>
    <property type="match status" value="1"/>
</dbReference>
<dbReference type="InterPro" id="IPR002591">
    <property type="entry name" value="Phosphodiest/P_Trfase"/>
</dbReference>
<dbReference type="Pfam" id="PF01663">
    <property type="entry name" value="Phosphodiest"/>
    <property type="match status" value="1"/>
</dbReference>
<sequence>MFACQSPRPPADQSSDPFVATDNASAARVGHVLVIGVDGMSPDGVRQATTPVLDSLMAHGSFTLHARAVLPSSSSSNWASMIMAAGPEQHGITSNEWERDRHTLPASTPGSEAIFPTIFGQLRAQRPEAEIGAIYHWEGFGRLFEKRAVNYDQHGDTEEATTQLAEAYLKEKRPQFLFVHLDHVDHWGHEIGHGTPEYYRAVERADSLIGRMVRAAQAAGLQDDLLVLVTADHGGLGKSHGGETLAEMEIPFILAGKGIKPHHEIAHVVNTTDNAATVAFAFGLTTPYAWIGKPVTSAFEGFADDPDREAVSVVQR</sequence>
<dbReference type="GO" id="GO:0016787">
    <property type="term" value="F:hydrolase activity"/>
    <property type="evidence" value="ECO:0007669"/>
    <property type="project" value="UniProtKB-ARBA"/>
</dbReference>